<dbReference type="CDD" id="cd08983">
    <property type="entry name" value="GH43_Bt3655-like"/>
    <property type="match status" value="1"/>
</dbReference>
<dbReference type="RefSeq" id="WP_117720332.1">
    <property type="nucleotide sequence ID" value="NZ_QROU01000013.1"/>
</dbReference>
<dbReference type="EMBL" id="QSTG01000021">
    <property type="protein sequence ID" value="RGM43112.1"/>
    <property type="molecule type" value="Genomic_DNA"/>
</dbReference>
<reference evidence="6 7" key="1">
    <citation type="submission" date="2018-08" db="EMBL/GenBank/DDBJ databases">
        <title>A genome reference for cultivated species of the human gut microbiota.</title>
        <authorList>
            <person name="Zou Y."/>
            <person name="Xue W."/>
            <person name="Luo G."/>
        </authorList>
    </citation>
    <scope>NUCLEOTIDE SEQUENCE [LARGE SCALE GENOMIC DNA]</scope>
    <source>
        <strain evidence="6 7">OM08-13BH</strain>
    </source>
</reference>
<dbReference type="Gene3D" id="2.60.120.260">
    <property type="entry name" value="Galactose-binding domain-like"/>
    <property type="match status" value="1"/>
</dbReference>
<dbReference type="GO" id="GO:0004553">
    <property type="term" value="F:hydrolase activity, hydrolyzing O-glycosyl compounds"/>
    <property type="evidence" value="ECO:0007669"/>
    <property type="project" value="InterPro"/>
</dbReference>
<comment type="similarity">
    <text evidence="2">Belongs to the glycosyl hydrolase 43 family.</text>
</comment>
<proteinExistence type="inferred from homology"/>
<evidence type="ECO:0000256" key="2">
    <source>
        <dbReference type="ARBA" id="ARBA00009865"/>
    </source>
</evidence>
<comment type="pathway">
    <text evidence="1">Glycan metabolism; L-arabinan degradation.</text>
</comment>
<dbReference type="SUPFAM" id="SSF75005">
    <property type="entry name" value="Arabinanase/levansucrase/invertase"/>
    <property type="match status" value="2"/>
</dbReference>
<dbReference type="PROSITE" id="PS50022">
    <property type="entry name" value="FA58C_3"/>
    <property type="match status" value="1"/>
</dbReference>
<evidence type="ECO:0000256" key="1">
    <source>
        <dbReference type="ARBA" id="ARBA00004834"/>
    </source>
</evidence>
<dbReference type="AlphaFoldDB" id="A0A3E4WLN1"/>
<accession>A0A3E4WLN1</accession>
<dbReference type="Pfam" id="PF04616">
    <property type="entry name" value="Glyco_hydro_43"/>
    <property type="match status" value="2"/>
</dbReference>
<evidence type="ECO:0000259" key="5">
    <source>
        <dbReference type="PROSITE" id="PS50022"/>
    </source>
</evidence>
<dbReference type="InterPro" id="IPR000421">
    <property type="entry name" value="FA58C"/>
</dbReference>
<dbReference type="SUPFAM" id="SSF49785">
    <property type="entry name" value="Galactose-binding domain-like"/>
    <property type="match status" value="1"/>
</dbReference>
<evidence type="ECO:0000256" key="4">
    <source>
        <dbReference type="ARBA" id="ARBA00023295"/>
    </source>
</evidence>
<dbReference type="GO" id="GO:0005975">
    <property type="term" value="P:carbohydrate metabolic process"/>
    <property type="evidence" value="ECO:0007669"/>
    <property type="project" value="InterPro"/>
</dbReference>
<evidence type="ECO:0000256" key="3">
    <source>
        <dbReference type="ARBA" id="ARBA00022801"/>
    </source>
</evidence>
<protein>
    <submittedName>
        <fullName evidence="6">Glycoside hydrolase</fullName>
    </submittedName>
</protein>
<dbReference type="Proteomes" id="UP000261003">
    <property type="component" value="Unassembled WGS sequence"/>
</dbReference>
<dbReference type="PANTHER" id="PTHR43301">
    <property type="entry name" value="ARABINAN ENDO-1,5-ALPHA-L-ARABINOSIDASE"/>
    <property type="match status" value="1"/>
</dbReference>
<feature type="domain" description="F5/8 type C" evidence="5">
    <location>
        <begin position="650"/>
        <end position="785"/>
    </location>
</feature>
<dbReference type="InterPro" id="IPR008979">
    <property type="entry name" value="Galactose-bd-like_sf"/>
</dbReference>
<evidence type="ECO:0000313" key="6">
    <source>
        <dbReference type="EMBL" id="RGM43112.1"/>
    </source>
</evidence>
<comment type="caution">
    <text evidence="6">The sequence shown here is derived from an EMBL/GenBank/DDBJ whole genome shotgun (WGS) entry which is preliminary data.</text>
</comment>
<organism evidence="6 7">
    <name type="scientific">Phocaeicola vulgatus</name>
    <name type="common">Bacteroides vulgatus</name>
    <dbReference type="NCBI Taxonomy" id="821"/>
    <lineage>
        <taxon>Bacteria</taxon>
        <taxon>Pseudomonadati</taxon>
        <taxon>Bacteroidota</taxon>
        <taxon>Bacteroidia</taxon>
        <taxon>Bacteroidales</taxon>
        <taxon>Bacteroidaceae</taxon>
        <taxon>Phocaeicola</taxon>
    </lineage>
</organism>
<dbReference type="Pfam" id="PF00754">
    <property type="entry name" value="F5_F8_type_C"/>
    <property type="match status" value="1"/>
</dbReference>
<name>A0A3E4WLN1_PHOVU</name>
<keyword evidence="4" id="KW-0326">Glycosidase</keyword>
<dbReference type="InterPro" id="IPR006710">
    <property type="entry name" value="Glyco_hydro_43"/>
</dbReference>
<sequence length="785" mass="89302">MKKRLFSLLCLLGTVAGLFAGDTAYLFSYFINDSRDGLHLAYSLDGLTWTPLNHGKSFLIPTVGKDRLLMRDPSICQAPDGTFHMVWTSSWTDRIIGYASSPDLIHWSEQRSIPVMMHEPAAHNCWAPELFYDESSQTYYIFWATTIPGRHKEVPVIESEKGLNHRIYYVTTKDFNTFSETKLFFNPDFSVIDAAIVRDPVMKDLIMVVKNENSLPAEKNLRITRTTRIEDGFPTTVSPSITGNYWCEGPAPLFVDDALYVYFDKYRNHQYGAVCSRDHGKTWEDVSDRVSFPKGTRHGTAFTVEKAVLDKLLRIHHFNPLIPDNIADPSLSKFGDTYYLYGTTDIDKGLSQAGTPVVWKSKDFVNWSFDGSHIVGFDWHKGHEYVNAKGEKKTGYFRYWAPGRVVEKNGEYYLYTTFVKPDENARTYVLKSDRPEGPFLFAGRNSISSHSLDGFDQSCIAPDIDGEPFVDDDGTAYLFWRRRMAARMTDDWQHLTGDTVVMSTARQGYSEGPVMFKRKGIYYYIYTLRGNQNYVNAYMMSRQSPLSGFEKPEGNDIFLFSSIADNVWGPGHGNVFYNEETDDYIFVYLEYGDGGTTRQVYANRMEFNEDGTIKTLVPDEKGVGYLAVSQEQRENKALKASFSASSVRSPRTSKVEIETQPNCPLADKTSLVKVERTHIYHPGNAGDRSNGTRWMAETNDDHPWLMVDLGEAMQVTECQFAFVHPAEGHAWHLEKSNDGTNWQPCAGVKEVKACSPHVVTVGDKVRYLRLHIDKGAAGLWEWKIY</sequence>
<evidence type="ECO:0000313" key="7">
    <source>
        <dbReference type="Proteomes" id="UP000261003"/>
    </source>
</evidence>
<gene>
    <name evidence="6" type="ORF">DXC16_12870</name>
</gene>
<dbReference type="InterPro" id="IPR050727">
    <property type="entry name" value="GH43_arabinanases"/>
</dbReference>
<dbReference type="InterPro" id="IPR023296">
    <property type="entry name" value="Glyco_hydro_beta-prop_sf"/>
</dbReference>
<keyword evidence="3 6" id="KW-0378">Hydrolase</keyword>
<dbReference type="PANTHER" id="PTHR43301:SF3">
    <property type="entry name" value="ARABINAN ENDO-1,5-ALPHA-L-ARABINOSIDASE A-RELATED"/>
    <property type="match status" value="1"/>
</dbReference>
<dbReference type="Gene3D" id="2.115.10.20">
    <property type="entry name" value="Glycosyl hydrolase domain, family 43"/>
    <property type="match status" value="2"/>
</dbReference>